<feature type="domain" description="Reverse transcriptase zinc-binding" evidence="1">
    <location>
        <begin position="87"/>
        <end position="151"/>
    </location>
</feature>
<dbReference type="InterPro" id="IPR026960">
    <property type="entry name" value="RVT-Znf"/>
</dbReference>
<gene>
    <name evidence="2" type="ORF">LTRI10_LOCUS36155</name>
</gene>
<proteinExistence type="predicted"/>
<evidence type="ECO:0000313" key="3">
    <source>
        <dbReference type="Proteomes" id="UP001497516"/>
    </source>
</evidence>
<reference evidence="2 3" key="1">
    <citation type="submission" date="2024-04" db="EMBL/GenBank/DDBJ databases">
        <authorList>
            <person name="Fracassetti M."/>
        </authorList>
    </citation>
    <scope>NUCLEOTIDE SEQUENCE [LARGE SCALE GENOMIC DNA]</scope>
</reference>
<dbReference type="Pfam" id="PF13966">
    <property type="entry name" value="zf-RVT"/>
    <property type="match status" value="1"/>
</dbReference>
<evidence type="ECO:0000259" key="1">
    <source>
        <dbReference type="Pfam" id="PF13966"/>
    </source>
</evidence>
<sequence>MGLKVAEFICPTEGCWLLDKLGEWFPPEVCRAIRGIPLARREIDDKLVWHEASDGIFSLKSANHLAVRLDQQAGGWRPLVCWMDQGSWKRVWNLAIPPKLKVFLWQVLHRFPPTMEALIGRKVDVHPRCPMCWAAPETMEHLFFDCCVARAL</sequence>
<accession>A0AAV2FBV1</accession>
<organism evidence="2 3">
    <name type="scientific">Linum trigynum</name>
    <dbReference type="NCBI Taxonomy" id="586398"/>
    <lineage>
        <taxon>Eukaryota</taxon>
        <taxon>Viridiplantae</taxon>
        <taxon>Streptophyta</taxon>
        <taxon>Embryophyta</taxon>
        <taxon>Tracheophyta</taxon>
        <taxon>Spermatophyta</taxon>
        <taxon>Magnoliopsida</taxon>
        <taxon>eudicotyledons</taxon>
        <taxon>Gunneridae</taxon>
        <taxon>Pentapetalae</taxon>
        <taxon>rosids</taxon>
        <taxon>fabids</taxon>
        <taxon>Malpighiales</taxon>
        <taxon>Linaceae</taxon>
        <taxon>Linum</taxon>
    </lineage>
</organism>
<dbReference type="Proteomes" id="UP001497516">
    <property type="component" value="Chromosome 6"/>
</dbReference>
<protein>
    <recommendedName>
        <fullName evidence="1">Reverse transcriptase zinc-binding domain-containing protein</fullName>
    </recommendedName>
</protein>
<keyword evidence="3" id="KW-1185">Reference proteome</keyword>
<evidence type="ECO:0000313" key="2">
    <source>
        <dbReference type="EMBL" id="CAL1395745.1"/>
    </source>
</evidence>
<name>A0AAV2FBV1_9ROSI</name>
<dbReference type="EMBL" id="OZ034819">
    <property type="protein sequence ID" value="CAL1395745.1"/>
    <property type="molecule type" value="Genomic_DNA"/>
</dbReference>
<dbReference type="AlphaFoldDB" id="A0AAV2FBV1"/>